<gene>
    <name evidence="7" type="ORF">PI93_022405</name>
</gene>
<evidence type="ECO:0000256" key="6">
    <source>
        <dbReference type="SAM" id="Phobius"/>
    </source>
</evidence>
<dbReference type="EMBL" id="CP047385">
    <property type="protein sequence ID" value="QHF15093.1"/>
    <property type="molecule type" value="Genomic_DNA"/>
</dbReference>
<keyword evidence="5 6" id="KW-0472">Membrane</keyword>
<sequence>MSLPSSFGNYPRLLASRSLGAAILWIDFTLIFESLAFRWDADAVSVGFAMTLYGLPGVLLGPWVGAYADKVCPWRLLRWSYAARALTAIALWQAPTLGMFLACVALKGLSNMVPAPAEQQLFRRILDDNALPANAGRVTLIDQITKVVAPLVAAFTAYVGFSGFAISAAFGGAGFFLVSGSRTPINTGAHPPTQRARPLWAVFHSVLRDHAMLKRVFIITLCQAFILGFYDALLSLFLKARGYPDGTYGSLVGCTAAGAMIGAVVFRHAVGRFESSALLAISCPLFGLTILTPAVMVYANVAMPLPFMLGLWVCNGLGYGLGVMLMMVTFQRECPPETLGTVTSTGRSLQLLLLIVAPLAGGALSSVTSIELVFLIAGVAAVGLGLFARIPLHSTASRLSRSQ</sequence>
<feature type="transmembrane region" description="Helical" evidence="6">
    <location>
        <begin position="216"/>
        <end position="238"/>
    </location>
</feature>
<comment type="subcellular location">
    <subcellularLocation>
        <location evidence="1">Cell membrane</location>
        <topology evidence="1">Multi-pass membrane protein</topology>
    </subcellularLocation>
</comment>
<feature type="transmembrane region" description="Helical" evidence="6">
    <location>
        <begin position="305"/>
        <end position="328"/>
    </location>
</feature>
<protein>
    <submittedName>
        <fullName evidence="7">MFS transporter</fullName>
    </submittedName>
</protein>
<feature type="transmembrane region" description="Helical" evidence="6">
    <location>
        <begin position="373"/>
        <end position="392"/>
    </location>
</feature>
<evidence type="ECO:0000256" key="1">
    <source>
        <dbReference type="ARBA" id="ARBA00004651"/>
    </source>
</evidence>
<evidence type="ECO:0000256" key="2">
    <source>
        <dbReference type="ARBA" id="ARBA00022475"/>
    </source>
</evidence>
<feature type="transmembrane region" description="Helical" evidence="6">
    <location>
        <begin position="89"/>
        <end position="109"/>
    </location>
</feature>
<keyword evidence="8" id="KW-1185">Reference proteome</keyword>
<dbReference type="InterPro" id="IPR036259">
    <property type="entry name" value="MFS_trans_sf"/>
</dbReference>
<evidence type="ECO:0000256" key="4">
    <source>
        <dbReference type="ARBA" id="ARBA00022989"/>
    </source>
</evidence>
<feature type="transmembrane region" description="Helical" evidence="6">
    <location>
        <begin position="155"/>
        <end position="178"/>
    </location>
</feature>
<dbReference type="PANTHER" id="PTHR23513">
    <property type="entry name" value="INTEGRAL MEMBRANE EFFLUX PROTEIN-RELATED"/>
    <property type="match status" value="1"/>
</dbReference>
<dbReference type="SUPFAM" id="SSF103473">
    <property type="entry name" value="MFS general substrate transporter"/>
    <property type="match status" value="1"/>
</dbReference>
<evidence type="ECO:0000313" key="8">
    <source>
        <dbReference type="Proteomes" id="UP000035080"/>
    </source>
</evidence>
<feature type="transmembrane region" description="Helical" evidence="6">
    <location>
        <begin position="21"/>
        <end position="39"/>
    </location>
</feature>
<dbReference type="Gene3D" id="1.20.1250.20">
    <property type="entry name" value="MFS general substrate transporter like domains"/>
    <property type="match status" value="1"/>
</dbReference>
<keyword evidence="4 6" id="KW-1133">Transmembrane helix</keyword>
<dbReference type="PANTHER" id="PTHR23513:SF6">
    <property type="entry name" value="MAJOR FACILITATOR SUPERFAMILY ASSOCIATED DOMAIN-CONTAINING PROTEIN"/>
    <property type="match status" value="1"/>
</dbReference>
<feature type="transmembrane region" description="Helical" evidence="6">
    <location>
        <begin position="250"/>
        <end position="270"/>
    </location>
</feature>
<evidence type="ECO:0000256" key="3">
    <source>
        <dbReference type="ARBA" id="ARBA00022692"/>
    </source>
</evidence>
<proteinExistence type="predicted"/>
<evidence type="ECO:0000256" key="5">
    <source>
        <dbReference type="ARBA" id="ARBA00023136"/>
    </source>
</evidence>
<evidence type="ECO:0000313" key="7">
    <source>
        <dbReference type="EMBL" id="QHF15093.1"/>
    </source>
</evidence>
<accession>A0ABX6HX89</accession>
<dbReference type="RefSeq" id="WP_052240641.1">
    <property type="nucleotide sequence ID" value="NZ_CP047385.1"/>
</dbReference>
<dbReference type="Pfam" id="PF07690">
    <property type="entry name" value="MFS_1"/>
    <property type="match status" value="1"/>
</dbReference>
<feature type="transmembrane region" description="Helical" evidence="6">
    <location>
        <begin position="277"/>
        <end position="299"/>
    </location>
</feature>
<dbReference type="Proteomes" id="UP000035080">
    <property type="component" value="Chromosome"/>
</dbReference>
<reference evidence="7 8" key="1">
    <citation type="journal article" date="2015" name="Genome Announc.">
        <title>Genome Sequences of Two Pandoraea pnomenusa Isolates Recovered 11 Months Apart from a Cystic Fibrosis Patient.</title>
        <authorList>
            <person name="Ee R."/>
            <person name="Ambrose M."/>
            <person name="Lazenby J."/>
            <person name="Williams P."/>
            <person name="Chan K.G."/>
            <person name="Roddam L."/>
        </authorList>
    </citation>
    <scope>NUCLEOTIDE SEQUENCE [LARGE SCALE GENOMIC DNA]</scope>
    <source>
        <strain evidence="7 8">6399</strain>
    </source>
</reference>
<feature type="transmembrane region" description="Helical" evidence="6">
    <location>
        <begin position="349"/>
        <end position="367"/>
    </location>
</feature>
<feature type="transmembrane region" description="Helical" evidence="6">
    <location>
        <begin position="45"/>
        <end position="68"/>
    </location>
</feature>
<dbReference type="InterPro" id="IPR011701">
    <property type="entry name" value="MFS"/>
</dbReference>
<keyword evidence="3 6" id="KW-0812">Transmembrane</keyword>
<name>A0ABX6HX89_9BURK</name>
<organism evidence="7 8">
    <name type="scientific">Pandoraea fibrosis</name>
    <dbReference type="NCBI Taxonomy" id="1891094"/>
    <lineage>
        <taxon>Bacteria</taxon>
        <taxon>Pseudomonadati</taxon>
        <taxon>Pseudomonadota</taxon>
        <taxon>Betaproteobacteria</taxon>
        <taxon>Burkholderiales</taxon>
        <taxon>Burkholderiaceae</taxon>
        <taxon>Pandoraea</taxon>
    </lineage>
</organism>
<keyword evidence="2" id="KW-1003">Cell membrane</keyword>